<dbReference type="GO" id="GO:0052684">
    <property type="term" value="F:L-serine hydro-lyase (adding indole, L-tryptophan-forming) activity"/>
    <property type="evidence" value="ECO:0007669"/>
    <property type="project" value="TreeGrafter"/>
</dbReference>
<evidence type="ECO:0000256" key="3">
    <source>
        <dbReference type="ARBA" id="ARBA00004733"/>
    </source>
</evidence>
<evidence type="ECO:0000256" key="7">
    <source>
        <dbReference type="ARBA" id="ARBA00022605"/>
    </source>
</evidence>
<dbReference type="GO" id="GO:0005737">
    <property type="term" value="C:cytoplasm"/>
    <property type="evidence" value="ECO:0007669"/>
    <property type="project" value="TreeGrafter"/>
</dbReference>
<dbReference type="Proteomes" id="UP000198817">
    <property type="component" value="Unassembled WGS sequence"/>
</dbReference>
<evidence type="ECO:0000256" key="8">
    <source>
        <dbReference type="ARBA" id="ARBA00022822"/>
    </source>
</evidence>
<dbReference type="SUPFAM" id="SSF53686">
    <property type="entry name" value="Tryptophan synthase beta subunit-like PLP-dependent enzymes"/>
    <property type="match status" value="1"/>
</dbReference>
<evidence type="ECO:0000313" key="14">
    <source>
        <dbReference type="EMBL" id="SFU46706.1"/>
    </source>
</evidence>
<evidence type="ECO:0000256" key="5">
    <source>
        <dbReference type="ARBA" id="ARBA00011270"/>
    </source>
</evidence>
<dbReference type="PIRSF" id="PIRSF500824">
    <property type="entry name" value="TrpB_prok"/>
    <property type="match status" value="1"/>
</dbReference>
<evidence type="ECO:0000256" key="11">
    <source>
        <dbReference type="ARBA" id="ARBA00023239"/>
    </source>
</evidence>
<evidence type="ECO:0000313" key="15">
    <source>
        <dbReference type="Proteomes" id="UP000198817"/>
    </source>
</evidence>
<keyword evidence="9" id="KW-0663">Pyridoxal phosphate</keyword>
<dbReference type="AlphaFoldDB" id="A0A1I7GEL5"/>
<evidence type="ECO:0000256" key="12">
    <source>
        <dbReference type="ARBA" id="ARBA00049047"/>
    </source>
</evidence>
<dbReference type="EC" id="4.2.1.20" evidence="6"/>
<comment type="cofactor">
    <cofactor evidence="1">
        <name>pyridoxal 5'-phosphate</name>
        <dbReference type="ChEBI" id="CHEBI:597326"/>
    </cofactor>
</comment>
<evidence type="ECO:0000256" key="10">
    <source>
        <dbReference type="ARBA" id="ARBA00023141"/>
    </source>
</evidence>
<keyword evidence="10" id="KW-0057">Aromatic amino acid biosynthesis</keyword>
<dbReference type="GO" id="GO:0030170">
    <property type="term" value="F:pyridoxal phosphate binding"/>
    <property type="evidence" value="ECO:0007669"/>
    <property type="project" value="InterPro"/>
</dbReference>
<dbReference type="InterPro" id="IPR001926">
    <property type="entry name" value="TrpB-like_PALP"/>
</dbReference>
<evidence type="ECO:0000256" key="1">
    <source>
        <dbReference type="ARBA" id="ARBA00001933"/>
    </source>
</evidence>
<evidence type="ECO:0000256" key="9">
    <source>
        <dbReference type="ARBA" id="ARBA00022898"/>
    </source>
</evidence>
<dbReference type="PIRSF" id="PIRSF001413">
    <property type="entry name" value="Trp_syn_beta"/>
    <property type="match status" value="1"/>
</dbReference>
<dbReference type="InterPro" id="IPR023026">
    <property type="entry name" value="Trp_synth_beta/beta-like"/>
</dbReference>
<organism evidence="14 15">
    <name type="scientific">Eubacterium pyruvativorans</name>
    <dbReference type="NCBI Taxonomy" id="155865"/>
    <lineage>
        <taxon>Bacteria</taxon>
        <taxon>Bacillati</taxon>
        <taxon>Bacillota</taxon>
        <taxon>Clostridia</taxon>
        <taxon>Eubacteriales</taxon>
        <taxon>Eubacteriaceae</taxon>
        <taxon>Eubacterium</taxon>
    </lineage>
</organism>
<evidence type="ECO:0000256" key="6">
    <source>
        <dbReference type="ARBA" id="ARBA00012043"/>
    </source>
</evidence>
<proteinExistence type="inferred from homology"/>
<dbReference type="PANTHER" id="PTHR48077">
    <property type="entry name" value="TRYPTOPHAN SYNTHASE-RELATED"/>
    <property type="match status" value="1"/>
</dbReference>
<gene>
    <name evidence="14" type="ORF">SAMN05216508_10649</name>
</gene>
<comment type="pathway">
    <text evidence="3">Amino-acid biosynthesis; L-tryptophan biosynthesis; L-tryptophan from chorismate: step 5/5.</text>
</comment>
<keyword evidence="7" id="KW-0028">Amino-acid biosynthesis</keyword>
<comment type="catalytic activity">
    <reaction evidence="12">
        <text>(1S,2R)-1-C-(indol-3-yl)glycerol 3-phosphate + L-serine = D-glyceraldehyde 3-phosphate + L-tryptophan + H2O</text>
        <dbReference type="Rhea" id="RHEA:10532"/>
        <dbReference type="ChEBI" id="CHEBI:15377"/>
        <dbReference type="ChEBI" id="CHEBI:33384"/>
        <dbReference type="ChEBI" id="CHEBI:57912"/>
        <dbReference type="ChEBI" id="CHEBI:58866"/>
        <dbReference type="ChEBI" id="CHEBI:59776"/>
        <dbReference type="EC" id="4.2.1.20"/>
    </reaction>
</comment>
<comment type="function">
    <text evidence="2">The beta subunit is responsible for the synthesis of L-tryptophan from indole and L-serine.</text>
</comment>
<reference evidence="14 15" key="1">
    <citation type="submission" date="2016-10" db="EMBL/GenBank/DDBJ databases">
        <authorList>
            <person name="de Groot N.N."/>
        </authorList>
    </citation>
    <scope>NUCLEOTIDE SEQUENCE [LARGE SCALE GENOMIC DNA]</scope>
    <source>
        <strain evidence="14 15">KHGC13</strain>
    </source>
</reference>
<dbReference type="EMBL" id="FPBT01000006">
    <property type="protein sequence ID" value="SFU46706.1"/>
    <property type="molecule type" value="Genomic_DNA"/>
</dbReference>
<accession>A0A1I7GEL5</accession>
<keyword evidence="11" id="KW-0456">Lyase</keyword>
<dbReference type="PANTHER" id="PTHR48077:SF6">
    <property type="entry name" value="TRYPTOPHAN SYNTHASE"/>
    <property type="match status" value="1"/>
</dbReference>
<dbReference type="Gene3D" id="3.40.50.1100">
    <property type="match status" value="2"/>
</dbReference>
<dbReference type="Pfam" id="PF00291">
    <property type="entry name" value="PALP"/>
    <property type="match status" value="1"/>
</dbReference>
<sequence>MTANRNEIPYKIYLTEDEMPKQYYNVRADMKEKPAPLLNPATHQPMTAEELEHVFCRELVEQELDNDTAYFDIPQEIRDFYKMYRPSPLVRAYCLEKKLGTPAHIYYKFEGNNTSGSHKLNSAIAQAYYAKKQGLTGVTTETGAGQWGTALSMACAYLGLDLKVFMVKVSYEQKPFRREVMRTYGASVTPSPSETTEVGREILKAHPGTTGSLGCAISEAVEVATSTPGYRYVLGSVLNQVVLHQSIIGLETKAALDKYGVTPDIIIGCAGGGSNLGGLISPFAGEMLRGEKDYRIIAVEPASCPSLTRGKYLYDFCDTGEVCPLAKMYTLGSQFIPSPNHAGGLRFHGMSPIVSELHHQGIIEARAYEQTEVFQAAEDFARCEGILPAPESSHAIKAAMDEALKCKETGEAKNIVFGLTGTGYFDLTAYQQFNDGTMTDYIPTDEELQEGFNAIPQFPGNEI</sequence>
<evidence type="ECO:0000256" key="4">
    <source>
        <dbReference type="ARBA" id="ARBA00009982"/>
    </source>
</evidence>
<feature type="domain" description="Tryptophan synthase beta chain-like PALP" evidence="13">
    <location>
        <begin position="84"/>
        <end position="421"/>
    </location>
</feature>
<name>A0A1I7GEL5_9FIRM</name>
<comment type="subunit">
    <text evidence="5">Tetramer of two alpha and two beta chains.</text>
</comment>
<evidence type="ECO:0000259" key="13">
    <source>
        <dbReference type="Pfam" id="PF00291"/>
    </source>
</evidence>
<dbReference type="STRING" id="155865.SAMN05216515_10749"/>
<dbReference type="NCBIfam" id="TIGR01415">
    <property type="entry name" value="trpB_rel"/>
    <property type="match status" value="1"/>
</dbReference>
<dbReference type="NCBIfam" id="NF009057">
    <property type="entry name" value="PRK12391.1"/>
    <property type="match status" value="1"/>
</dbReference>
<dbReference type="OrthoDB" id="9766131at2"/>
<dbReference type="GO" id="GO:0004834">
    <property type="term" value="F:tryptophan synthase activity"/>
    <property type="evidence" value="ECO:0007669"/>
    <property type="project" value="UniProtKB-EC"/>
</dbReference>
<dbReference type="InterPro" id="IPR036052">
    <property type="entry name" value="TrpB-like_PALP_sf"/>
</dbReference>
<comment type="similarity">
    <text evidence="4">Belongs to the TrpB family.</text>
</comment>
<protein>
    <recommendedName>
        <fullName evidence="6">tryptophan synthase</fullName>
        <ecNumber evidence="6">4.2.1.20</ecNumber>
    </recommendedName>
</protein>
<evidence type="ECO:0000256" key="2">
    <source>
        <dbReference type="ARBA" id="ARBA00002786"/>
    </source>
</evidence>
<dbReference type="InterPro" id="IPR006316">
    <property type="entry name" value="Trp_synth_b-like"/>
</dbReference>
<keyword evidence="15" id="KW-1185">Reference proteome</keyword>
<dbReference type="RefSeq" id="WP_090470704.1">
    <property type="nucleotide sequence ID" value="NZ_FOWF01000007.1"/>
</dbReference>
<keyword evidence="8" id="KW-0822">Tryptophan biosynthesis</keyword>